<evidence type="ECO:0000313" key="2">
    <source>
        <dbReference type="EMBL" id="KAF5569043.1"/>
    </source>
</evidence>
<evidence type="ECO:0000313" key="3">
    <source>
        <dbReference type="Proteomes" id="UP000582016"/>
    </source>
</evidence>
<name>A0A8H5KAQ3_9HYPO</name>
<gene>
    <name evidence="2" type="ORF">FPHYL_2402</name>
</gene>
<dbReference type="Proteomes" id="UP000582016">
    <property type="component" value="Unassembled WGS sequence"/>
</dbReference>
<accession>A0A8H5KAQ3</accession>
<reference evidence="2 3" key="1">
    <citation type="submission" date="2020-05" db="EMBL/GenBank/DDBJ databases">
        <title>Identification and distribution of gene clusters putatively required for synthesis of sphingolipid metabolism inhibitors in phylogenetically diverse species of the filamentous fungus Fusarium.</title>
        <authorList>
            <person name="Kim H.-S."/>
            <person name="Busman M."/>
            <person name="Brown D.W."/>
            <person name="Divon H."/>
            <person name="Uhlig S."/>
            <person name="Proctor R.H."/>
        </authorList>
    </citation>
    <scope>NUCLEOTIDE SEQUENCE [LARGE SCALE GENOMIC DNA]</scope>
    <source>
        <strain evidence="2 3">NRRL 13617</strain>
    </source>
</reference>
<dbReference type="AlphaFoldDB" id="A0A8H5KAQ3"/>
<protein>
    <submittedName>
        <fullName evidence="2">Uncharacterized protein</fullName>
    </submittedName>
</protein>
<feature type="compositionally biased region" description="Basic and acidic residues" evidence="1">
    <location>
        <begin position="1"/>
        <end position="10"/>
    </location>
</feature>
<evidence type="ECO:0000256" key="1">
    <source>
        <dbReference type="SAM" id="MobiDB-lite"/>
    </source>
</evidence>
<feature type="region of interest" description="Disordered" evidence="1">
    <location>
        <begin position="1"/>
        <end position="57"/>
    </location>
</feature>
<proteinExistence type="predicted"/>
<dbReference type="OrthoDB" id="5043515at2759"/>
<comment type="caution">
    <text evidence="2">The sequence shown here is derived from an EMBL/GenBank/DDBJ whole genome shotgun (WGS) entry which is preliminary data.</text>
</comment>
<sequence length="108" mass="12169">MSEQESERLTRQPVSEPPVAKSPEDGSVSVKRPAAVGDEAKEFSRASPQFRRGPPPMLARIEKSSSAARANRMTFEALERQCKKNTEDIRALKHKYEELLSTVEALWK</sequence>
<organism evidence="2 3">
    <name type="scientific">Fusarium phyllophilum</name>
    <dbReference type="NCBI Taxonomy" id="47803"/>
    <lineage>
        <taxon>Eukaryota</taxon>
        <taxon>Fungi</taxon>
        <taxon>Dikarya</taxon>
        <taxon>Ascomycota</taxon>
        <taxon>Pezizomycotina</taxon>
        <taxon>Sordariomycetes</taxon>
        <taxon>Hypocreomycetidae</taxon>
        <taxon>Hypocreales</taxon>
        <taxon>Nectriaceae</taxon>
        <taxon>Fusarium</taxon>
        <taxon>Fusarium fujikuroi species complex</taxon>
    </lineage>
</organism>
<dbReference type="EMBL" id="JAAOAQ010000070">
    <property type="protein sequence ID" value="KAF5569043.1"/>
    <property type="molecule type" value="Genomic_DNA"/>
</dbReference>
<keyword evidence="3" id="KW-1185">Reference proteome</keyword>